<dbReference type="PANTHER" id="PTHR33228">
    <property type="entry name" value="PROTEIN GLUTAMINE DUMPER 4-RELATED"/>
    <property type="match status" value="1"/>
</dbReference>
<evidence type="ECO:0000256" key="1">
    <source>
        <dbReference type="ARBA" id="ARBA00004167"/>
    </source>
</evidence>
<dbReference type="InterPro" id="IPR040359">
    <property type="entry name" value="GDU"/>
</dbReference>
<dbReference type="Proteomes" id="UP001291623">
    <property type="component" value="Unassembled WGS sequence"/>
</dbReference>
<accession>A0AAE1R769</accession>
<keyword evidence="4 8" id="KW-0812">Transmembrane</keyword>
<keyword evidence="5" id="KW-0029">Amino-acid transport</keyword>
<gene>
    <name evidence="9" type="ORF">RND71_032719</name>
</gene>
<evidence type="ECO:0000256" key="4">
    <source>
        <dbReference type="ARBA" id="ARBA00022692"/>
    </source>
</evidence>
<evidence type="ECO:0000313" key="9">
    <source>
        <dbReference type="EMBL" id="KAK4346380.1"/>
    </source>
</evidence>
<organism evidence="9 10">
    <name type="scientific">Anisodus tanguticus</name>
    <dbReference type="NCBI Taxonomy" id="243964"/>
    <lineage>
        <taxon>Eukaryota</taxon>
        <taxon>Viridiplantae</taxon>
        <taxon>Streptophyta</taxon>
        <taxon>Embryophyta</taxon>
        <taxon>Tracheophyta</taxon>
        <taxon>Spermatophyta</taxon>
        <taxon>Magnoliopsida</taxon>
        <taxon>eudicotyledons</taxon>
        <taxon>Gunneridae</taxon>
        <taxon>Pentapetalae</taxon>
        <taxon>asterids</taxon>
        <taxon>lamiids</taxon>
        <taxon>Solanales</taxon>
        <taxon>Solanaceae</taxon>
        <taxon>Solanoideae</taxon>
        <taxon>Hyoscyameae</taxon>
        <taxon>Anisodus</taxon>
    </lineage>
</organism>
<sequence>MRDIQTNSTSPTTSNGTSFWEWKSPLPYLFGGLALTLSLIAVALVLLACSFHKYRSSDEEDKSTSPANNSATIVEMSPRIIVIMAGDQQPTHIGVPISPSAKPSDYD</sequence>
<evidence type="ECO:0000256" key="6">
    <source>
        <dbReference type="ARBA" id="ARBA00022989"/>
    </source>
</evidence>
<keyword evidence="10" id="KW-1185">Reference proteome</keyword>
<dbReference type="GO" id="GO:0080143">
    <property type="term" value="P:regulation of amino acid export"/>
    <property type="evidence" value="ECO:0007669"/>
    <property type="project" value="InterPro"/>
</dbReference>
<keyword evidence="7 8" id="KW-0472">Membrane</keyword>
<dbReference type="EMBL" id="JAVYJV010000018">
    <property type="protein sequence ID" value="KAK4346380.1"/>
    <property type="molecule type" value="Genomic_DNA"/>
</dbReference>
<comment type="subcellular location">
    <subcellularLocation>
        <location evidence="1">Membrane</location>
        <topology evidence="1">Single-pass membrane protein</topology>
    </subcellularLocation>
</comment>
<evidence type="ECO:0000313" key="10">
    <source>
        <dbReference type="Proteomes" id="UP001291623"/>
    </source>
</evidence>
<protein>
    <submittedName>
        <fullName evidence="9">Uncharacterized protein</fullName>
    </submittedName>
</protein>
<feature type="transmembrane region" description="Helical" evidence="8">
    <location>
        <begin position="28"/>
        <end position="49"/>
    </location>
</feature>
<dbReference type="AlphaFoldDB" id="A0AAE1R769"/>
<dbReference type="GO" id="GO:0006865">
    <property type="term" value="P:amino acid transport"/>
    <property type="evidence" value="ECO:0007669"/>
    <property type="project" value="UniProtKB-KW"/>
</dbReference>
<proteinExistence type="inferred from homology"/>
<comment type="caution">
    <text evidence="9">The sequence shown here is derived from an EMBL/GenBank/DDBJ whole genome shotgun (WGS) entry which is preliminary data.</text>
</comment>
<dbReference type="PANTHER" id="PTHR33228:SF41">
    <property type="match status" value="1"/>
</dbReference>
<evidence type="ECO:0000256" key="7">
    <source>
        <dbReference type="ARBA" id="ARBA00023136"/>
    </source>
</evidence>
<evidence type="ECO:0000256" key="2">
    <source>
        <dbReference type="ARBA" id="ARBA00009977"/>
    </source>
</evidence>
<keyword evidence="6 8" id="KW-1133">Transmembrane helix</keyword>
<comment type="similarity">
    <text evidence="2">Belongs to the GLUTAMINE DUMPER 1 (TC 9.B.60) family.</text>
</comment>
<name>A0AAE1R769_9SOLA</name>
<dbReference type="GO" id="GO:0016020">
    <property type="term" value="C:membrane"/>
    <property type="evidence" value="ECO:0007669"/>
    <property type="project" value="UniProtKB-SubCell"/>
</dbReference>
<evidence type="ECO:0000256" key="8">
    <source>
        <dbReference type="SAM" id="Phobius"/>
    </source>
</evidence>
<keyword evidence="3" id="KW-0813">Transport</keyword>
<reference evidence="9" key="1">
    <citation type="submission" date="2023-12" db="EMBL/GenBank/DDBJ databases">
        <title>Genome assembly of Anisodus tanguticus.</title>
        <authorList>
            <person name="Wang Y.-J."/>
        </authorList>
    </citation>
    <scope>NUCLEOTIDE SEQUENCE</scope>
    <source>
        <strain evidence="9">KB-2021</strain>
        <tissue evidence="9">Leaf</tissue>
    </source>
</reference>
<evidence type="ECO:0000256" key="5">
    <source>
        <dbReference type="ARBA" id="ARBA00022970"/>
    </source>
</evidence>
<evidence type="ECO:0000256" key="3">
    <source>
        <dbReference type="ARBA" id="ARBA00022448"/>
    </source>
</evidence>